<proteinExistence type="inferred from homology"/>
<evidence type="ECO:0000256" key="2">
    <source>
        <dbReference type="ARBA" id="ARBA00005698"/>
    </source>
</evidence>
<evidence type="ECO:0000256" key="8">
    <source>
        <dbReference type="ARBA" id="ARBA00022967"/>
    </source>
</evidence>
<evidence type="ECO:0000256" key="3">
    <source>
        <dbReference type="ARBA" id="ARBA00012944"/>
    </source>
</evidence>
<geneLocation type="mitochondrion" evidence="17"/>
<protein>
    <recommendedName>
        <fullName evidence="4">NADH-ubiquinone oxidoreductase chain 6</fullName>
        <ecNumber evidence="3">7.1.1.2</ecNumber>
    </recommendedName>
    <alternativeName>
        <fullName evidence="14">NADH dehydrogenase subunit 6</fullName>
    </alternativeName>
</protein>
<feature type="transmembrane region" description="Helical" evidence="16">
    <location>
        <begin position="42"/>
        <end position="62"/>
    </location>
</feature>
<keyword evidence="10 16" id="KW-1133">Transmembrane helix</keyword>
<name>A0A343C307_HARQU</name>
<dbReference type="EMBL" id="KX087296">
    <property type="protein sequence ID" value="ARH54400.1"/>
    <property type="molecule type" value="Genomic_DNA"/>
</dbReference>
<evidence type="ECO:0000256" key="1">
    <source>
        <dbReference type="ARBA" id="ARBA00004225"/>
    </source>
</evidence>
<evidence type="ECO:0000256" key="11">
    <source>
        <dbReference type="ARBA" id="ARBA00023027"/>
    </source>
</evidence>
<keyword evidence="12 17" id="KW-0496">Mitochondrion</keyword>
<comment type="subcellular location">
    <subcellularLocation>
        <location evidence="1">Mitochondrion membrane</location>
        <topology evidence="1">Multi-pass membrane protein</topology>
    </subcellularLocation>
</comment>
<evidence type="ECO:0000256" key="12">
    <source>
        <dbReference type="ARBA" id="ARBA00023128"/>
    </source>
</evidence>
<comment type="similarity">
    <text evidence="2">Belongs to the complex I subunit 6 family.</text>
</comment>
<gene>
    <name evidence="17" type="primary">nad6</name>
</gene>
<keyword evidence="11" id="KW-0520">NAD</keyword>
<comment type="catalytic activity">
    <reaction evidence="15">
        <text>a ubiquinone + NADH + 5 H(+)(in) = a ubiquinol + NAD(+) + 4 H(+)(out)</text>
        <dbReference type="Rhea" id="RHEA:29091"/>
        <dbReference type="Rhea" id="RHEA-COMP:9565"/>
        <dbReference type="Rhea" id="RHEA-COMP:9566"/>
        <dbReference type="ChEBI" id="CHEBI:15378"/>
        <dbReference type="ChEBI" id="CHEBI:16389"/>
        <dbReference type="ChEBI" id="CHEBI:17976"/>
        <dbReference type="ChEBI" id="CHEBI:57540"/>
        <dbReference type="ChEBI" id="CHEBI:57945"/>
        <dbReference type="EC" id="7.1.1.2"/>
    </reaction>
</comment>
<keyword evidence="5" id="KW-0813">Transport</keyword>
<evidence type="ECO:0000256" key="10">
    <source>
        <dbReference type="ARBA" id="ARBA00022989"/>
    </source>
</evidence>
<evidence type="ECO:0000256" key="5">
    <source>
        <dbReference type="ARBA" id="ARBA00022448"/>
    </source>
</evidence>
<dbReference type="EC" id="7.1.1.2" evidence="3"/>
<reference evidence="17" key="1">
    <citation type="submission" date="2016-04" db="EMBL/GenBank/DDBJ databases">
        <title>Mitochondria of beetle species.</title>
        <authorList>
            <person name="Hunter A."/>
            <person name="Moriniere J."/>
            <person name="Tang P."/>
            <person name="Linard B."/>
            <person name="Crampton-Platt A."/>
            <person name="Vogler A.P."/>
        </authorList>
    </citation>
    <scope>NUCLEOTIDE SEQUENCE</scope>
</reference>
<evidence type="ECO:0000256" key="14">
    <source>
        <dbReference type="ARBA" id="ARBA00031019"/>
    </source>
</evidence>
<dbReference type="PANTHER" id="PTHR11435">
    <property type="entry name" value="NADH UBIQUINONE OXIDOREDUCTASE SUBUNIT ND6"/>
    <property type="match status" value="1"/>
</dbReference>
<evidence type="ECO:0000256" key="16">
    <source>
        <dbReference type="SAM" id="Phobius"/>
    </source>
</evidence>
<keyword evidence="9" id="KW-0249">Electron transport</keyword>
<dbReference type="GO" id="GO:0008137">
    <property type="term" value="F:NADH dehydrogenase (ubiquinone) activity"/>
    <property type="evidence" value="ECO:0007669"/>
    <property type="project" value="UniProtKB-EC"/>
</dbReference>
<feature type="transmembrane region" description="Helical" evidence="16">
    <location>
        <begin position="134"/>
        <end position="153"/>
    </location>
</feature>
<evidence type="ECO:0000256" key="4">
    <source>
        <dbReference type="ARBA" id="ARBA00021095"/>
    </source>
</evidence>
<keyword evidence="13 16" id="KW-0472">Membrane</keyword>
<evidence type="ECO:0000256" key="15">
    <source>
        <dbReference type="ARBA" id="ARBA00049551"/>
    </source>
</evidence>
<sequence>MNLLMLTTMMSMFMKHPLSLGFLILIHTITMCLIMGLMSINFWFSYILMLIMIGGLLVLFIYMTSTAANEKFKFNKYIILMTFLTIMFTLTYMIMHNNYLLNMNLNNEMLNKMDLNQNFYFNLIKFLIYPNSNIFVILMFYLLTAMIAIVKITKVKFGPLRQFKYENTYT</sequence>
<evidence type="ECO:0000256" key="9">
    <source>
        <dbReference type="ARBA" id="ARBA00022982"/>
    </source>
</evidence>
<keyword evidence="6" id="KW-0679">Respiratory chain</keyword>
<evidence type="ECO:0000256" key="13">
    <source>
        <dbReference type="ARBA" id="ARBA00023136"/>
    </source>
</evidence>
<evidence type="ECO:0000256" key="7">
    <source>
        <dbReference type="ARBA" id="ARBA00022692"/>
    </source>
</evidence>
<feature type="transmembrane region" description="Helical" evidence="16">
    <location>
        <begin position="74"/>
        <end position="95"/>
    </location>
</feature>
<dbReference type="InterPro" id="IPR050269">
    <property type="entry name" value="ComplexI_Subunit6"/>
</dbReference>
<accession>A0A343C307</accession>
<organism evidence="17">
    <name type="scientific">Harmonia quadripunctata</name>
    <name type="common">Cream-streaked ladybird beetle</name>
    <name type="synonym">Coccinella quadripunctata</name>
    <dbReference type="NCBI Taxonomy" id="346781"/>
    <lineage>
        <taxon>Eukaryota</taxon>
        <taxon>Metazoa</taxon>
        <taxon>Ecdysozoa</taxon>
        <taxon>Arthropoda</taxon>
        <taxon>Hexapoda</taxon>
        <taxon>Insecta</taxon>
        <taxon>Pterygota</taxon>
        <taxon>Neoptera</taxon>
        <taxon>Endopterygota</taxon>
        <taxon>Coleoptera</taxon>
        <taxon>Polyphaga</taxon>
        <taxon>Cucujiformia</taxon>
        <taxon>Coccinelloidea</taxon>
        <taxon>Coccinellidae</taxon>
        <taxon>Coccinellinae</taxon>
        <taxon>Coccinellini</taxon>
        <taxon>Harmonia</taxon>
    </lineage>
</organism>
<keyword evidence="7 16" id="KW-0812">Transmembrane</keyword>
<dbReference type="GO" id="GO:0031966">
    <property type="term" value="C:mitochondrial membrane"/>
    <property type="evidence" value="ECO:0007669"/>
    <property type="project" value="UniProtKB-SubCell"/>
</dbReference>
<evidence type="ECO:0000256" key="6">
    <source>
        <dbReference type="ARBA" id="ARBA00022660"/>
    </source>
</evidence>
<keyword evidence="8" id="KW-1278">Translocase</keyword>
<evidence type="ECO:0000313" key="17">
    <source>
        <dbReference type="EMBL" id="ARH54400.1"/>
    </source>
</evidence>
<dbReference type="AlphaFoldDB" id="A0A343C307"/>
<dbReference type="PANTHER" id="PTHR11435:SF1">
    <property type="entry name" value="NADH-UBIQUINONE OXIDOREDUCTASE CHAIN 6"/>
    <property type="match status" value="1"/>
</dbReference>